<dbReference type="SUPFAM" id="SSF57756">
    <property type="entry name" value="Retrovirus zinc finger-like domains"/>
    <property type="match status" value="1"/>
</dbReference>
<proteinExistence type="predicted"/>
<sequence length="309" mass="34787">MGNSQDSSQSSSPSEDHMSHDEVNLCFMSKKKRIKFNKGKSQKIEESSSSAKELELLKSNYASLVCKYESLEKDYTCATQSLSCVALYEKSNEMLIAQLDKITTEHKILQANYKELECSLEKLVESYATLDIAHEVVLSSVKSITSLSHQCTCSLVINDISCSNSCCTQARQSSIEHVFVETCDDFITQENQETMQEVNVLKEGLNELDGNGKVQPSQDNRDNMVNKLEERSTTPCSPPQQHLKISKNKVEENNKLEHIKCSHCSTLGHYEFSCPTNLKGERTLSKKKRSLSKKRVCYGHSCVSKCHKC</sequence>
<dbReference type="GO" id="GO:0008270">
    <property type="term" value="F:zinc ion binding"/>
    <property type="evidence" value="ECO:0007669"/>
    <property type="project" value="InterPro"/>
</dbReference>
<feature type="compositionally biased region" description="Low complexity" evidence="2">
    <location>
        <begin position="1"/>
        <end position="13"/>
    </location>
</feature>
<dbReference type="AlphaFoldDB" id="A0A835AAX0"/>
<evidence type="ECO:0008006" key="5">
    <source>
        <dbReference type="Google" id="ProtNLM"/>
    </source>
</evidence>
<dbReference type="EMBL" id="JACEFO010002487">
    <property type="protein sequence ID" value="KAF8657761.1"/>
    <property type="molecule type" value="Genomic_DNA"/>
</dbReference>
<accession>A0A835AAX0</accession>
<keyword evidence="4" id="KW-1185">Reference proteome</keyword>
<dbReference type="InterPro" id="IPR036875">
    <property type="entry name" value="Znf_CCHC_sf"/>
</dbReference>
<gene>
    <name evidence="3" type="ORF">HU200_059921</name>
</gene>
<evidence type="ECO:0000313" key="3">
    <source>
        <dbReference type="EMBL" id="KAF8657761.1"/>
    </source>
</evidence>
<evidence type="ECO:0000256" key="1">
    <source>
        <dbReference type="SAM" id="Coils"/>
    </source>
</evidence>
<comment type="caution">
    <text evidence="3">The sequence shown here is derived from an EMBL/GenBank/DDBJ whole genome shotgun (WGS) entry which is preliminary data.</text>
</comment>
<name>A0A835AAX0_9POAL</name>
<dbReference type="OrthoDB" id="696537at2759"/>
<dbReference type="Proteomes" id="UP000636709">
    <property type="component" value="Unassembled WGS sequence"/>
</dbReference>
<protein>
    <recommendedName>
        <fullName evidence="5">CCHC-type domain-containing protein</fullName>
    </recommendedName>
</protein>
<feature type="region of interest" description="Disordered" evidence="2">
    <location>
        <begin position="1"/>
        <end position="20"/>
    </location>
</feature>
<organism evidence="3 4">
    <name type="scientific">Digitaria exilis</name>
    <dbReference type="NCBI Taxonomy" id="1010633"/>
    <lineage>
        <taxon>Eukaryota</taxon>
        <taxon>Viridiplantae</taxon>
        <taxon>Streptophyta</taxon>
        <taxon>Embryophyta</taxon>
        <taxon>Tracheophyta</taxon>
        <taxon>Spermatophyta</taxon>
        <taxon>Magnoliopsida</taxon>
        <taxon>Liliopsida</taxon>
        <taxon>Poales</taxon>
        <taxon>Poaceae</taxon>
        <taxon>PACMAD clade</taxon>
        <taxon>Panicoideae</taxon>
        <taxon>Panicodae</taxon>
        <taxon>Paniceae</taxon>
        <taxon>Anthephorinae</taxon>
        <taxon>Digitaria</taxon>
    </lineage>
</organism>
<feature type="coiled-coil region" evidence="1">
    <location>
        <begin position="99"/>
        <end position="126"/>
    </location>
</feature>
<reference evidence="3" key="1">
    <citation type="submission" date="2020-07" db="EMBL/GenBank/DDBJ databases">
        <title>Genome sequence and genetic diversity analysis of an under-domesticated orphan crop, white fonio (Digitaria exilis).</title>
        <authorList>
            <person name="Bennetzen J.L."/>
            <person name="Chen S."/>
            <person name="Ma X."/>
            <person name="Wang X."/>
            <person name="Yssel A.E.J."/>
            <person name="Chaluvadi S.R."/>
            <person name="Johnson M."/>
            <person name="Gangashetty P."/>
            <person name="Hamidou F."/>
            <person name="Sanogo M.D."/>
            <person name="Zwaenepoel A."/>
            <person name="Wallace J."/>
            <person name="Van De Peer Y."/>
            <person name="Van Deynze A."/>
        </authorList>
    </citation>
    <scope>NUCLEOTIDE SEQUENCE</scope>
    <source>
        <tissue evidence="3">Leaves</tissue>
    </source>
</reference>
<keyword evidence="1" id="KW-0175">Coiled coil</keyword>
<dbReference type="GO" id="GO:0003676">
    <property type="term" value="F:nucleic acid binding"/>
    <property type="evidence" value="ECO:0007669"/>
    <property type="project" value="InterPro"/>
</dbReference>
<evidence type="ECO:0000313" key="4">
    <source>
        <dbReference type="Proteomes" id="UP000636709"/>
    </source>
</evidence>
<evidence type="ECO:0000256" key="2">
    <source>
        <dbReference type="SAM" id="MobiDB-lite"/>
    </source>
</evidence>